<dbReference type="InterPro" id="IPR009078">
    <property type="entry name" value="Ferritin-like_SF"/>
</dbReference>
<dbReference type="PANTHER" id="PTHR42782">
    <property type="entry name" value="SI:CH73-314G15.3"/>
    <property type="match status" value="1"/>
</dbReference>
<sequence>MPVIAPADIAPSPLVEPTPGSTAAPVSARQRALAMLCMTDARAKAAAARALYAALLTGTDTVVDPDESLVAVPGAVPGRPARPELVPPMRVERRRSIHTTAGRANMIHALCHIEFNAINLALDAAWRFSGMPAEYYRDWLRVADEEAYHFTLLADHLATLGATYGDFPAHNSLWEMTDKTAGDVLARMALVPRTLEARGLDASPPVRAKLADAGDEAAAAIIDIILRDEVGHVAIGNHWYRWLCTQRGLEPVATYAQLAEQYKAPKLRGPFNLDARRAAGFDEDELAWLEASAG</sequence>
<dbReference type="InterPro" id="IPR011197">
    <property type="entry name" value="UCP012318"/>
</dbReference>
<proteinExistence type="predicted"/>
<reference evidence="2 3" key="1">
    <citation type="submission" date="2017-12" db="EMBL/GenBank/DDBJ databases">
        <title>Genome sequence of the active heterotrophic nitrifier-denitrifier, Cupriavidus pauculus UM1.</title>
        <authorList>
            <person name="Putonti C."/>
            <person name="Castignetti D."/>
        </authorList>
    </citation>
    <scope>NUCLEOTIDE SEQUENCE [LARGE SCALE GENOMIC DNA]</scope>
    <source>
        <strain evidence="2 3">UM1</strain>
    </source>
</reference>
<comment type="caution">
    <text evidence="2">The sequence shown here is derived from an EMBL/GenBank/DDBJ whole genome shotgun (WGS) entry which is preliminary data.</text>
</comment>
<dbReference type="AlphaFoldDB" id="A0A2N5CCK2"/>
<protein>
    <submittedName>
        <fullName evidence="2">DUF455 domain-containing protein</fullName>
    </submittedName>
</protein>
<dbReference type="RefSeq" id="WP_101681946.1">
    <property type="nucleotide sequence ID" value="NZ_PJRP01000005.1"/>
</dbReference>
<feature type="region of interest" description="Disordered" evidence="1">
    <location>
        <begin position="1"/>
        <end position="23"/>
    </location>
</feature>
<dbReference type="SUPFAM" id="SSF47240">
    <property type="entry name" value="Ferritin-like"/>
    <property type="match status" value="1"/>
</dbReference>
<gene>
    <name evidence="2" type="ORF">CYJ10_13185</name>
</gene>
<dbReference type="OrthoDB" id="9778629at2"/>
<evidence type="ECO:0000313" key="2">
    <source>
        <dbReference type="EMBL" id="PLP99980.1"/>
    </source>
</evidence>
<dbReference type="Proteomes" id="UP000234341">
    <property type="component" value="Unassembled WGS sequence"/>
</dbReference>
<name>A0A2N5CCK2_9BURK</name>
<organism evidence="2 3">
    <name type="scientific">Cupriavidus pauculus</name>
    <dbReference type="NCBI Taxonomy" id="82633"/>
    <lineage>
        <taxon>Bacteria</taxon>
        <taxon>Pseudomonadati</taxon>
        <taxon>Pseudomonadota</taxon>
        <taxon>Betaproteobacteria</taxon>
        <taxon>Burkholderiales</taxon>
        <taxon>Burkholderiaceae</taxon>
        <taxon>Cupriavidus</taxon>
    </lineage>
</organism>
<evidence type="ECO:0000313" key="3">
    <source>
        <dbReference type="Proteomes" id="UP000234341"/>
    </source>
</evidence>
<dbReference type="InterPro" id="IPR007402">
    <property type="entry name" value="DUF455"/>
</dbReference>
<dbReference type="PIRSF" id="PIRSF012318">
    <property type="entry name" value="UCP012318"/>
    <property type="match status" value="1"/>
</dbReference>
<evidence type="ECO:0000256" key="1">
    <source>
        <dbReference type="SAM" id="MobiDB-lite"/>
    </source>
</evidence>
<dbReference type="EMBL" id="PJRP01000005">
    <property type="protein sequence ID" value="PLP99980.1"/>
    <property type="molecule type" value="Genomic_DNA"/>
</dbReference>
<dbReference type="STRING" id="82633.GCA_000974605_04344"/>
<dbReference type="CDD" id="cd00657">
    <property type="entry name" value="Ferritin_like"/>
    <property type="match status" value="1"/>
</dbReference>
<dbReference type="PANTHER" id="PTHR42782:SF4">
    <property type="entry name" value="DUF455 DOMAIN-CONTAINING PROTEIN"/>
    <property type="match status" value="1"/>
</dbReference>
<dbReference type="Pfam" id="PF04305">
    <property type="entry name" value="DUF455"/>
    <property type="match status" value="1"/>
</dbReference>
<accession>A0A2N5CCK2</accession>